<keyword evidence="23" id="KW-0560">Oxidoreductase</keyword>
<evidence type="ECO:0000259" key="22">
    <source>
        <dbReference type="PROSITE" id="PS51007"/>
    </source>
</evidence>
<comment type="caution">
    <text evidence="23">The sequence shown here is derived from an EMBL/GenBank/DDBJ whole genome shotgun (WGS) entry which is preliminary data.</text>
</comment>
<sequence>MNTDFRLLPLDAAASAARLDSLALCLLLLTGTVAVVLLALMIGFSVRYRAGSKADRTHVPKQGLPVEIAWTVIPLLLFLGIYAWGAVDYVKLYQAPANAMPVFVVAKQWMWETQHKNGRREIGQLHVPLGRPVRLVMTSQDVIHSFFVPDFRIKQDVVPGRYTSIVFTPSRTGEYRLYCAEFCGTEHAMMLGRVVVMPPAAFAQWLEAGPRQPGMAAHGYELYRRYGCSGCHDPGSSVHAPDLTGLLGRRVHLADGRELTADEPYIRDSILLPEKDVVAGYSPIMPSFAGQVGEEDILAIIEYIRESGHDERAK</sequence>
<dbReference type="InterPro" id="IPR036909">
    <property type="entry name" value="Cyt_c-like_dom_sf"/>
</dbReference>
<dbReference type="Gene3D" id="1.10.287.90">
    <property type="match status" value="1"/>
</dbReference>
<dbReference type="SUPFAM" id="SSF46626">
    <property type="entry name" value="Cytochrome c"/>
    <property type="match status" value="1"/>
</dbReference>
<evidence type="ECO:0000256" key="17">
    <source>
        <dbReference type="ARBA" id="ARBA00031399"/>
    </source>
</evidence>
<evidence type="ECO:0000256" key="13">
    <source>
        <dbReference type="ARBA" id="ARBA00023004"/>
    </source>
</evidence>
<evidence type="ECO:0000256" key="19">
    <source>
        <dbReference type="PROSITE-ProRule" id="PRU00433"/>
    </source>
</evidence>
<dbReference type="RefSeq" id="WP_166856869.1">
    <property type="nucleotide sequence ID" value="NZ_JAAQOM010000002.1"/>
</dbReference>
<dbReference type="SUPFAM" id="SSF81464">
    <property type="entry name" value="Cytochrome c oxidase subunit II-like, transmembrane region"/>
    <property type="match status" value="1"/>
</dbReference>
<evidence type="ECO:0000256" key="2">
    <source>
        <dbReference type="ARBA" id="ARBA00004418"/>
    </source>
</evidence>
<dbReference type="Pfam" id="PF00034">
    <property type="entry name" value="Cytochrom_C"/>
    <property type="match status" value="1"/>
</dbReference>
<organism evidence="23 24">
    <name type="scientific">Telluria antibiotica</name>
    <dbReference type="NCBI Taxonomy" id="2717319"/>
    <lineage>
        <taxon>Bacteria</taxon>
        <taxon>Pseudomonadati</taxon>
        <taxon>Pseudomonadota</taxon>
        <taxon>Betaproteobacteria</taxon>
        <taxon>Burkholderiales</taxon>
        <taxon>Oxalobacteraceae</taxon>
        <taxon>Telluria group</taxon>
        <taxon>Telluria</taxon>
    </lineage>
</organism>
<evidence type="ECO:0000256" key="20">
    <source>
        <dbReference type="SAM" id="Phobius"/>
    </source>
</evidence>
<dbReference type="InterPro" id="IPR001505">
    <property type="entry name" value="Copper_CuA"/>
</dbReference>
<dbReference type="PROSITE" id="PS00078">
    <property type="entry name" value="COX2"/>
    <property type="match status" value="1"/>
</dbReference>
<keyword evidence="9 19" id="KW-0479">Metal-binding</keyword>
<dbReference type="PANTHER" id="PTHR22888:SF9">
    <property type="entry name" value="CYTOCHROME C OXIDASE SUBUNIT 2"/>
    <property type="match status" value="1"/>
</dbReference>
<evidence type="ECO:0000313" key="23">
    <source>
        <dbReference type="EMBL" id="NIA52884.1"/>
    </source>
</evidence>
<protein>
    <recommendedName>
        <fullName evidence="4">cytochrome-c oxidase</fullName>
        <ecNumber evidence="4">7.1.1.9</ecNumber>
    </recommendedName>
    <alternativeName>
        <fullName evidence="17">Cytochrome aa3 subunit 2</fullName>
    </alternativeName>
</protein>
<gene>
    <name evidence="23" type="primary">coxB</name>
    <name evidence="23" type="ORF">HAV22_04350</name>
</gene>
<dbReference type="PROSITE" id="PS51007">
    <property type="entry name" value="CYTC"/>
    <property type="match status" value="1"/>
</dbReference>
<feature type="transmembrane region" description="Helical" evidence="20">
    <location>
        <begin position="21"/>
        <end position="48"/>
    </location>
</feature>
<comment type="catalytic activity">
    <reaction evidence="18">
        <text>4 Fe(II)-[cytochrome c] + O2 + 8 H(+)(in) = 4 Fe(III)-[cytochrome c] + 2 H2O + 4 H(+)(out)</text>
        <dbReference type="Rhea" id="RHEA:11436"/>
        <dbReference type="Rhea" id="RHEA-COMP:10350"/>
        <dbReference type="Rhea" id="RHEA-COMP:14399"/>
        <dbReference type="ChEBI" id="CHEBI:15377"/>
        <dbReference type="ChEBI" id="CHEBI:15378"/>
        <dbReference type="ChEBI" id="CHEBI:15379"/>
        <dbReference type="ChEBI" id="CHEBI:29033"/>
        <dbReference type="ChEBI" id="CHEBI:29034"/>
        <dbReference type="EC" id="7.1.1.9"/>
    </reaction>
</comment>
<name>A0ABX0P8J6_9BURK</name>
<keyword evidence="8 20" id="KW-0812">Transmembrane</keyword>
<evidence type="ECO:0000256" key="4">
    <source>
        <dbReference type="ARBA" id="ARBA00012949"/>
    </source>
</evidence>
<keyword evidence="11" id="KW-0249">Electron transport</keyword>
<evidence type="ECO:0000256" key="6">
    <source>
        <dbReference type="ARBA" id="ARBA00022617"/>
    </source>
</evidence>
<proteinExistence type="inferred from homology"/>
<evidence type="ECO:0000256" key="3">
    <source>
        <dbReference type="ARBA" id="ARBA00007866"/>
    </source>
</evidence>
<comment type="subcellular location">
    <subcellularLocation>
        <location evidence="1">Membrane</location>
        <topology evidence="1">Multi-pass membrane protein</topology>
    </subcellularLocation>
    <subcellularLocation>
        <location evidence="2">Periplasm</location>
    </subcellularLocation>
</comment>
<evidence type="ECO:0000259" key="21">
    <source>
        <dbReference type="PROSITE" id="PS50857"/>
    </source>
</evidence>
<evidence type="ECO:0000256" key="9">
    <source>
        <dbReference type="ARBA" id="ARBA00022723"/>
    </source>
</evidence>
<feature type="domain" description="Cytochrome oxidase subunit II copper A binding" evidence="21">
    <location>
        <begin position="97"/>
        <end position="208"/>
    </location>
</feature>
<dbReference type="Pfam" id="PF00116">
    <property type="entry name" value="COX2"/>
    <property type="match status" value="1"/>
</dbReference>
<dbReference type="InterPro" id="IPR014222">
    <property type="entry name" value="Cyt_c_oxidase_su2"/>
</dbReference>
<evidence type="ECO:0000256" key="7">
    <source>
        <dbReference type="ARBA" id="ARBA00022660"/>
    </source>
</evidence>
<evidence type="ECO:0000313" key="24">
    <source>
        <dbReference type="Proteomes" id="UP000716322"/>
    </source>
</evidence>
<dbReference type="SUPFAM" id="SSF49503">
    <property type="entry name" value="Cupredoxins"/>
    <property type="match status" value="1"/>
</dbReference>
<evidence type="ECO:0000256" key="14">
    <source>
        <dbReference type="ARBA" id="ARBA00023008"/>
    </source>
</evidence>
<dbReference type="PANTHER" id="PTHR22888">
    <property type="entry name" value="CYTOCHROME C OXIDASE, SUBUNIT II"/>
    <property type="match status" value="1"/>
</dbReference>
<feature type="domain" description="Cytochrome c" evidence="22">
    <location>
        <begin position="214"/>
        <end position="308"/>
    </location>
</feature>
<evidence type="ECO:0000256" key="18">
    <source>
        <dbReference type="ARBA" id="ARBA00047816"/>
    </source>
</evidence>
<keyword evidence="7" id="KW-0679">Respiratory chain</keyword>
<evidence type="ECO:0000256" key="10">
    <source>
        <dbReference type="ARBA" id="ARBA00022967"/>
    </source>
</evidence>
<evidence type="ECO:0000256" key="1">
    <source>
        <dbReference type="ARBA" id="ARBA00004141"/>
    </source>
</evidence>
<dbReference type="Proteomes" id="UP000716322">
    <property type="component" value="Unassembled WGS sequence"/>
</dbReference>
<keyword evidence="5" id="KW-0813">Transport</keyword>
<dbReference type="NCBIfam" id="TIGR02866">
    <property type="entry name" value="CoxB"/>
    <property type="match status" value="1"/>
</dbReference>
<keyword evidence="6 19" id="KW-0349">Heme</keyword>
<feature type="transmembrane region" description="Helical" evidence="20">
    <location>
        <begin position="68"/>
        <end position="90"/>
    </location>
</feature>
<evidence type="ECO:0000256" key="15">
    <source>
        <dbReference type="ARBA" id="ARBA00023136"/>
    </source>
</evidence>
<dbReference type="GO" id="GO:0016491">
    <property type="term" value="F:oxidoreductase activity"/>
    <property type="evidence" value="ECO:0007669"/>
    <property type="project" value="UniProtKB-KW"/>
</dbReference>
<evidence type="ECO:0000256" key="11">
    <source>
        <dbReference type="ARBA" id="ARBA00022982"/>
    </source>
</evidence>
<dbReference type="EMBL" id="JAAQOM010000002">
    <property type="protein sequence ID" value="NIA52884.1"/>
    <property type="molecule type" value="Genomic_DNA"/>
</dbReference>
<dbReference type="InterPro" id="IPR045187">
    <property type="entry name" value="CcO_II"/>
</dbReference>
<keyword evidence="12 20" id="KW-1133">Transmembrane helix</keyword>
<comment type="similarity">
    <text evidence="3">Belongs to the cytochrome c oxidase subunit 2 family.</text>
</comment>
<dbReference type="PROSITE" id="PS50857">
    <property type="entry name" value="COX2_CUA"/>
    <property type="match status" value="1"/>
</dbReference>
<evidence type="ECO:0000256" key="12">
    <source>
        <dbReference type="ARBA" id="ARBA00022989"/>
    </source>
</evidence>
<keyword evidence="24" id="KW-1185">Reference proteome</keyword>
<dbReference type="InterPro" id="IPR002429">
    <property type="entry name" value="CcO_II-like_C"/>
</dbReference>
<accession>A0ABX0P8J6</accession>
<dbReference type="InterPro" id="IPR008972">
    <property type="entry name" value="Cupredoxin"/>
</dbReference>
<keyword evidence="10" id="KW-1278">Translocase</keyword>
<dbReference type="InterPro" id="IPR009056">
    <property type="entry name" value="Cyt_c-like_dom"/>
</dbReference>
<dbReference type="Gene3D" id="1.10.760.10">
    <property type="entry name" value="Cytochrome c-like domain"/>
    <property type="match status" value="1"/>
</dbReference>
<comment type="function">
    <text evidence="16">Subunits I and II form the functional core of the enzyme complex. Electrons originating in cytochrome c are transferred via heme a and Cu(A) to the binuclear center formed by heme a3 and Cu(B).</text>
</comment>
<dbReference type="EC" id="7.1.1.9" evidence="4"/>
<dbReference type="InterPro" id="IPR036257">
    <property type="entry name" value="Cyt_c_oxidase_su2_TM_sf"/>
</dbReference>
<keyword evidence="15 20" id="KW-0472">Membrane</keyword>
<dbReference type="CDD" id="cd13915">
    <property type="entry name" value="CuRO_HCO_II_like_2"/>
    <property type="match status" value="1"/>
</dbReference>
<keyword evidence="14" id="KW-0186">Copper</keyword>
<evidence type="ECO:0000256" key="16">
    <source>
        <dbReference type="ARBA" id="ARBA00024688"/>
    </source>
</evidence>
<reference evidence="23 24" key="1">
    <citation type="submission" date="2020-03" db="EMBL/GenBank/DDBJ databases">
        <title>Genome sequence of strain Massilia sp. TW-1.</title>
        <authorList>
            <person name="Chaudhary D.K."/>
        </authorList>
    </citation>
    <scope>NUCLEOTIDE SEQUENCE [LARGE SCALE GENOMIC DNA]</scope>
    <source>
        <strain evidence="23 24">TW-1</strain>
    </source>
</reference>
<evidence type="ECO:0000256" key="5">
    <source>
        <dbReference type="ARBA" id="ARBA00022448"/>
    </source>
</evidence>
<dbReference type="Gene3D" id="2.60.40.420">
    <property type="entry name" value="Cupredoxins - blue copper proteins"/>
    <property type="match status" value="1"/>
</dbReference>
<keyword evidence="13 19" id="KW-0408">Iron</keyword>
<evidence type="ECO:0000256" key="8">
    <source>
        <dbReference type="ARBA" id="ARBA00022692"/>
    </source>
</evidence>